<name>A0ACC2I458_9PLEO</name>
<reference evidence="1" key="1">
    <citation type="submission" date="2022-11" db="EMBL/GenBank/DDBJ databases">
        <title>Genome Sequence of Boeremia exigua.</title>
        <authorList>
            <person name="Buettner E."/>
        </authorList>
    </citation>
    <scope>NUCLEOTIDE SEQUENCE</scope>
    <source>
        <strain evidence="1">CU02</strain>
    </source>
</reference>
<accession>A0ACC2I458</accession>
<comment type="caution">
    <text evidence="1">The sequence shown here is derived from an EMBL/GenBank/DDBJ whole genome shotgun (WGS) entry which is preliminary data.</text>
</comment>
<protein>
    <submittedName>
        <fullName evidence="1">Uncharacterized protein</fullName>
    </submittedName>
</protein>
<evidence type="ECO:0000313" key="1">
    <source>
        <dbReference type="EMBL" id="KAJ8109925.1"/>
    </source>
</evidence>
<sequence length="136" mass="13054">MHSKIFAATVLAAAPLALAQSGMTTAPSATPTKSGAPVITMMWDNEPTTGAAAASGSSMAAGMSGMSMGQVMTMSNGQVMSGMSGMSGMTTATGTAMAGMNMTGSAGRLESAPGALGIGWVVISLGAGIGFLAGAL</sequence>
<gene>
    <name evidence="1" type="ORF">OPT61_g7096</name>
</gene>
<organism evidence="1 2">
    <name type="scientific">Boeremia exigua</name>
    <dbReference type="NCBI Taxonomy" id="749465"/>
    <lineage>
        <taxon>Eukaryota</taxon>
        <taxon>Fungi</taxon>
        <taxon>Dikarya</taxon>
        <taxon>Ascomycota</taxon>
        <taxon>Pezizomycotina</taxon>
        <taxon>Dothideomycetes</taxon>
        <taxon>Pleosporomycetidae</taxon>
        <taxon>Pleosporales</taxon>
        <taxon>Pleosporineae</taxon>
        <taxon>Didymellaceae</taxon>
        <taxon>Boeremia</taxon>
    </lineage>
</organism>
<keyword evidence="2" id="KW-1185">Reference proteome</keyword>
<dbReference type="Proteomes" id="UP001153331">
    <property type="component" value="Unassembled WGS sequence"/>
</dbReference>
<dbReference type="EMBL" id="JAPHNI010000554">
    <property type="protein sequence ID" value="KAJ8109925.1"/>
    <property type="molecule type" value="Genomic_DNA"/>
</dbReference>
<proteinExistence type="predicted"/>
<evidence type="ECO:0000313" key="2">
    <source>
        <dbReference type="Proteomes" id="UP001153331"/>
    </source>
</evidence>